<accession>A0A6V7PWB8</accession>
<dbReference type="AlphaFoldDB" id="A0A6V7PWB8"/>
<protein>
    <submittedName>
        <fullName evidence="1">Uncharacterized protein</fullName>
    </submittedName>
</protein>
<gene>
    <name evidence="1" type="ORF">CB5_LOCUS18127</name>
</gene>
<proteinExistence type="predicted"/>
<dbReference type="PANTHER" id="PTHR38390">
    <property type="entry name" value="OS01G0103900 PROTEIN"/>
    <property type="match status" value="1"/>
</dbReference>
<reference evidence="1" key="1">
    <citation type="submission" date="2020-07" db="EMBL/GenBank/DDBJ databases">
        <authorList>
            <person name="Lin J."/>
        </authorList>
    </citation>
    <scope>NUCLEOTIDE SEQUENCE</scope>
</reference>
<dbReference type="PANTHER" id="PTHR38390:SF2">
    <property type="entry name" value="OS01G0103900 PROTEIN"/>
    <property type="match status" value="1"/>
</dbReference>
<sequence length="112" mass="12739">MDAAEQCIMVEFLLLDPEEENTPNDTSKALSIFVNQLCDIENCVIRRYIPDPSILNSLVKRWLEDLTNDAEELLQAIFLFKDASLDSADRISCNLFASFCQIIDGFVSCWVI</sequence>
<dbReference type="EMBL" id="LR862152">
    <property type="protein sequence ID" value="CAD1834916.1"/>
    <property type="molecule type" value="Genomic_DNA"/>
</dbReference>
<organism evidence="1">
    <name type="scientific">Ananas comosus var. bracteatus</name>
    <name type="common">red pineapple</name>
    <dbReference type="NCBI Taxonomy" id="296719"/>
    <lineage>
        <taxon>Eukaryota</taxon>
        <taxon>Viridiplantae</taxon>
        <taxon>Streptophyta</taxon>
        <taxon>Embryophyta</taxon>
        <taxon>Tracheophyta</taxon>
        <taxon>Spermatophyta</taxon>
        <taxon>Magnoliopsida</taxon>
        <taxon>Liliopsida</taxon>
        <taxon>Poales</taxon>
        <taxon>Bromeliaceae</taxon>
        <taxon>Bromelioideae</taxon>
        <taxon>Ananas</taxon>
    </lineage>
</organism>
<name>A0A6V7PWB8_ANACO</name>
<evidence type="ECO:0000313" key="1">
    <source>
        <dbReference type="EMBL" id="CAD1834916.1"/>
    </source>
</evidence>